<dbReference type="GO" id="GO:0005783">
    <property type="term" value="C:endoplasmic reticulum"/>
    <property type="evidence" value="ECO:0007669"/>
    <property type="project" value="TreeGrafter"/>
</dbReference>
<evidence type="ECO:0000313" key="10">
    <source>
        <dbReference type="EnsemblMetazoa" id="XP_014258320.1"/>
    </source>
</evidence>
<name>A0A8I6S3P9_CIMLE</name>
<dbReference type="InterPro" id="IPR006620">
    <property type="entry name" value="Pro_4_hyd_alph"/>
</dbReference>
<reference evidence="10" key="1">
    <citation type="submission" date="2022-01" db="UniProtKB">
        <authorList>
            <consortium name="EnsemblMetazoa"/>
        </authorList>
    </citation>
    <scope>IDENTIFICATION</scope>
</reference>
<organism evidence="10 11">
    <name type="scientific">Cimex lectularius</name>
    <name type="common">Bed bug</name>
    <name type="synonym">Acanthia lectularia</name>
    <dbReference type="NCBI Taxonomy" id="79782"/>
    <lineage>
        <taxon>Eukaryota</taxon>
        <taxon>Metazoa</taxon>
        <taxon>Ecdysozoa</taxon>
        <taxon>Arthropoda</taxon>
        <taxon>Hexapoda</taxon>
        <taxon>Insecta</taxon>
        <taxon>Pterygota</taxon>
        <taxon>Neoptera</taxon>
        <taxon>Paraneoptera</taxon>
        <taxon>Hemiptera</taxon>
        <taxon>Heteroptera</taxon>
        <taxon>Panheteroptera</taxon>
        <taxon>Cimicomorpha</taxon>
        <taxon>Cimicidae</taxon>
        <taxon>Cimex</taxon>
    </lineage>
</organism>
<feature type="signal peptide" evidence="8">
    <location>
        <begin position="1"/>
        <end position="16"/>
    </location>
</feature>
<dbReference type="EnsemblMetazoa" id="XM_014402834.2">
    <property type="protein sequence ID" value="XP_014258320.1"/>
    <property type="gene ID" value="LOC106671880"/>
</dbReference>
<dbReference type="InterPro" id="IPR050757">
    <property type="entry name" value="Collagen_mod_GT25"/>
</dbReference>
<dbReference type="GO" id="GO:0005506">
    <property type="term" value="F:iron ion binding"/>
    <property type="evidence" value="ECO:0007669"/>
    <property type="project" value="InterPro"/>
</dbReference>
<keyword evidence="6" id="KW-0408">Iron</keyword>
<gene>
    <name evidence="10" type="primary">106671880</name>
</gene>
<dbReference type="PANTHER" id="PTHR10730:SF45">
    <property type="entry name" value="PROCOLLAGEN-LYSINE,2-OXOGLUTARATE 5-DIOXYGENASE"/>
    <property type="match status" value="1"/>
</dbReference>
<dbReference type="SMART" id="SM00702">
    <property type="entry name" value="P4Hc"/>
    <property type="match status" value="1"/>
</dbReference>
<evidence type="ECO:0000256" key="3">
    <source>
        <dbReference type="ARBA" id="ARBA00022729"/>
    </source>
</evidence>
<dbReference type="Proteomes" id="UP000494040">
    <property type="component" value="Unassembled WGS sequence"/>
</dbReference>
<keyword evidence="2" id="KW-0479">Metal-binding</keyword>
<dbReference type="OMA" id="ETMEDCG"/>
<evidence type="ECO:0000256" key="1">
    <source>
        <dbReference type="ARBA" id="ARBA00001961"/>
    </source>
</evidence>
<dbReference type="PANTHER" id="PTHR10730">
    <property type="entry name" value="PROCOLLAGEN-LYSINE,2-OXOGLUTARATE 5-DIOXYGENASE/GLYCOSYLTRANSFERASE 25 FAMILY MEMBER"/>
    <property type="match status" value="1"/>
</dbReference>
<keyword evidence="3 8" id="KW-0732">Signal</keyword>
<keyword evidence="4" id="KW-0223">Dioxygenase</keyword>
<comment type="cofactor">
    <cofactor evidence="1">
        <name>L-ascorbate</name>
        <dbReference type="ChEBI" id="CHEBI:38290"/>
    </cofactor>
</comment>
<keyword evidence="7" id="KW-0325">Glycoprotein</keyword>
<proteinExistence type="predicted"/>
<dbReference type="InterPro" id="IPR057589">
    <property type="entry name" value="GT_PLOD"/>
</dbReference>
<dbReference type="Pfam" id="PF03171">
    <property type="entry name" value="2OG-FeII_Oxy"/>
    <property type="match status" value="1"/>
</dbReference>
<keyword evidence="11" id="KW-1185">Reference proteome</keyword>
<keyword evidence="5" id="KW-0560">Oxidoreductase</keyword>
<evidence type="ECO:0000259" key="9">
    <source>
        <dbReference type="PROSITE" id="PS51471"/>
    </source>
</evidence>
<evidence type="ECO:0000256" key="8">
    <source>
        <dbReference type="SAM" id="SignalP"/>
    </source>
</evidence>
<dbReference type="InterPro" id="IPR005123">
    <property type="entry name" value="Oxoglu/Fe-dep_dioxygenase_dom"/>
</dbReference>
<dbReference type="OrthoDB" id="69177at2759"/>
<evidence type="ECO:0000256" key="4">
    <source>
        <dbReference type="ARBA" id="ARBA00022964"/>
    </source>
</evidence>
<protein>
    <recommendedName>
        <fullName evidence="9">Fe2OG dioxygenase domain-containing protein</fullName>
    </recommendedName>
</protein>
<dbReference type="AlphaFoldDB" id="A0A8I6S3P9"/>
<dbReference type="FunFam" id="2.60.120.620:FF:000026">
    <property type="entry name" value="Procollagen-lysine,2-oxoglutarate 5-dioxygenase"/>
    <property type="match status" value="1"/>
</dbReference>
<dbReference type="GO" id="GO:0008475">
    <property type="term" value="F:procollagen-lysine 5-dioxygenase activity"/>
    <property type="evidence" value="ECO:0007669"/>
    <property type="project" value="TreeGrafter"/>
</dbReference>
<feature type="chain" id="PRO_5035280754" description="Fe2OG dioxygenase domain-containing protein" evidence="8">
    <location>
        <begin position="17"/>
        <end position="720"/>
    </location>
</feature>
<evidence type="ECO:0000256" key="5">
    <source>
        <dbReference type="ARBA" id="ARBA00023002"/>
    </source>
</evidence>
<dbReference type="InterPro" id="IPR044861">
    <property type="entry name" value="IPNS-like_FE2OG_OXY"/>
</dbReference>
<sequence>MVGWLICLLLTTFVNSLPYSSANGLMVMTVATNRTDGFVRYMRSAEHFGLEVEVLGMGVAWEGGDMNYRGGGHKVNLLKKALKPYKNDNQRLVLFTDSFDVIFMGGAEEIAARFAEMDSRLVFSSESLCWPEEELAEQYPQVEDGYKYLNSGGFIGYASDIYEILKLHKIKNNDDDQLFYTKIYLNKALREEHKIKLDHKALIFQNIYAAEKDVKLVTDGTDERGSYIVNEATATRPLILHGNGKSKLLLNSIGNYVGGGYDDTRGCTSCKKHEQGAADGKTVLMTIVVSRDSPFLEEFFEGVALLAHPADRLHLFIYNKVKFHEPIVQAFVKKNSKKYSSVKQILPDDNLDEDSAQDIMMEYCLKKECDYLFVLYSLAMLERPDTISRLIQQDKSVIAPLLTRYNEAFSNFWGALNTDGFYARSFDYMDIVNNRKRGVWNVPYISVCYLVKSSQLSFLSGAYKSDKYDPDMAFSSSLREKGVHMYVDNTVDYGYMTNPDSYDTKLLNADFYQVIDNQHQWERRYLHENYSQALQPGSTIQQPCPDVYWFPITTARFCNELIGIMENFGKWSSGTNTDERLAGGYENVPTRDIHMNQVGLEKQWLHILGEYVRPLQEHVFTGYFHDPPRSLMNFVVRYRPDEQPSLRPHHDSSTYTINIALNRPGLDYEGGGCHFLRYNCSVTNTKMGWMLMHPGRLTHFHEGLRVTKGTRYIMISFVDP</sequence>
<evidence type="ECO:0000256" key="6">
    <source>
        <dbReference type="ARBA" id="ARBA00023004"/>
    </source>
</evidence>
<dbReference type="Pfam" id="PF25342">
    <property type="entry name" value="GT_PLOD"/>
    <property type="match status" value="1"/>
</dbReference>
<dbReference type="KEGG" id="clec:106671880"/>
<evidence type="ECO:0000256" key="2">
    <source>
        <dbReference type="ARBA" id="ARBA00022723"/>
    </source>
</evidence>
<accession>A0A8I6S3P9</accession>
<feature type="domain" description="Fe2OG dioxygenase" evidence="9">
    <location>
        <begin position="627"/>
        <end position="720"/>
    </location>
</feature>
<dbReference type="Gene3D" id="2.60.120.620">
    <property type="entry name" value="q2cbj1_9rhob like domain"/>
    <property type="match status" value="1"/>
</dbReference>
<evidence type="ECO:0000313" key="11">
    <source>
        <dbReference type="Proteomes" id="UP000494040"/>
    </source>
</evidence>
<evidence type="ECO:0000256" key="7">
    <source>
        <dbReference type="ARBA" id="ARBA00023180"/>
    </source>
</evidence>
<dbReference type="PROSITE" id="PS51471">
    <property type="entry name" value="FE2OG_OXY"/>
    <property type="match status" value="1"/>
</dbReference>
<dbReference type="GO" id="GO:0031418">
    <property type="term" value="F:L-ascorbic acid binding"/>
    <property type="evidence" value="ECO:0007669"/>
    <property type="project" value="InterPro"/>
</dbReference>